<evidence type="ECO:0000256" key="6">
    <source>
        <dbReference type="ARBA" id="ARBA00015850"/>
    </source>
</evidence>
<comment type="catalytic activity">
    <reaction evidence="18">
        <text>alpha-ribazole 5'-phosphate + adenosylcob(III)inamide-GDP = adenosylcob(III)alamin 5'-phosphate + GMP + H(+)</text>
        <dbReference type="Rhea" id="RHEA:23560"/>
        <dbReference type="ChEBI" id="CHEBI:15378"/>
        <dbReference type="ChEBI" id="CHEBI:57918"/>
        <dbReference type="ChEBI" id="CHEBI:58115"/>
        <dbReference type="ChEBI" id="CHEBI:60487"/>
        <dbReference type="ChEBI" id="CHEBI:60493"/>
        <dbReference type="EC" id="2.7.8.26"/>
    </reaction>
</comment>
<evidence type="ECO:0000256" key="1">
    <source>
        <dbReference type="ARBA" id="ARBA00001946"/>
    </source>
</evidence>
<evidence type="ECO:0000313" key="20">
    <source>
        <dbReference type="EMBL" id="VAW33946.1"/>
    </source>
</evidence>
<evidence type="ECO:0000256" key="5">
    <source>
        <dbReference type="ARBA" id="ARBA00013200"/>
    </source>
</evidence>
<evidence type="ECO:0000256" key="15">
    <source>
        <dbReference type="ARBA" id="ARBA00032605"/>
    </source>
</evidence>
<comment type="catalytic activity">
    <reaction evidence="17">
        <text>alpha-ribazole + adenosylcob(III)inamide-GDP = adenosylcob(III)alamin + GMP + H(+)</text>
        <dbReference type="Rhea" id="RHEA:16049"/>
        <dbReference type="ChEBI" id="CHEBI:10329"/>
        <dbReference type="ChEBI" id="CHEBI:15378"/>
        <dbReference type="ChEBI" id="CHEBI:18408"/>
        <dbReference type="ChEBI" id="CHEBI:58115"/>
        <dbReference type="ChEBI" id="CHEBI:60487"/>
        <dbReference type="EC" id="2.7.8.26"/>
    </reaction>
</comment>
<keyword evidence="12 19" id="KW-1133">Transmembrane helix</keyword>
<gene>
    <name evidence="20" type="ORF">MNBD_DELTA04-1392</name>
</gene>
<evidence type="ECO:0000256" key="13">
    <source>
        <dbReference type="ARBA" id="ARBA00023136"/>
    </source>
</evidence>
<comment type="pathway">
    <text evidence="3">Cofactor biosynthesis; adenosylcobalamin biosynthesis; adenosylcobalamin from cob(II)yrinate a,c-diamide: step 7/7.</text>
</comment>
<feature type="transmembrane region" description="Helical" evidence="19">
    <location>
        <begin position="63"/>
        <end position="81"/>
    </location>
</feature>
<keyword evidence="8" id="KW-0169">Cobalamin biosynthesis</keyword>
<proteinExistence type="inferred from homology"/>
<evidence type="ECO:0000256" key="7">
    <source>
        <dbReference type="ARBA" id="ARBA00022475"/>
    </source>
</evidence>
<evidence type="ECO:0000256" key="19">
    <source>
        <dbReference type="SAM" id="Phobius"/>
    </source>
</evidence>
<reference evidence="20" key="1">
    <citation type="submission" date="2018-06" db="EMBL/GenBank/DDBJ databases">
        <authorList>
            <person name="Zhirakovskaya E."/>
        </authorList>
    </citation>
    <scope>NUCLEOTIDE SEQUENCE</scope>
</reference>
<evidence type="ECO:0000256" key="9">
    <source>
        <dbReference type="ARBA" id="ARBA00022679"/>
    </source>
</evidence>
<dbReference type="AlphaFoldDB" id="A0A3B0VP56"/>
<evidence type="ECO:0000256" key="17">
    <source>
        <dbReference type="ARBA" id="ARBA00048623"/>
    </source>
</evidence>
<feature type="transmembrane region" description="Helical" evidence="19">
    <location>
        <begin position="34"/>
        <end position="56"/>
    </location>
</feature>
<dbReference type="PANTHER" id="PTHR34148">
    <property type="entry name" value="ADENOSYLCOBINAMIDE-GDP RIBAZOLETRANSFERASE"/>
    <property type="match status" value="1"/>
</dbReference>
<dbReference type="NCBIfam" id="TIGR00317">
    <property type="entry name" value="cobS"/>
    <property type="match status" value="1"/>
</dbReference>
<keyword evidence="7" id="KW-1003">Cell membrane</keyword>
<feature type="transmembrane region" description="Helical" evidence="19">
    <location>
        <begin position="184"/>
        <end position="217"/>
    </location>
</feature>
<evidence type="ECO:0000256" key="8">
    <source>
        <dbReference type="ARBA" id="ARBA00022573"/>
    </source>
</evidence>
<dbReference type="HAMAP" id="MF_00719">
    <property type="entry name" value="CobS"/>
    <property type="match status" value="1"/>
</dbReference>
<dbReference type="GO" id="GO:0008818">
    <property type="term" value="F:cobalamin 5'-phosphate synthase activity"/>
    <property type="evidence" value="ECO:0007669"/>
    <property type="project" value="InterPro"/>
</dbReference>
<accession>A0A3B0VP56</accession>
<feature type="transmembrane region" description="Helical" evidence="19">
    <location>
        <begin position="139"/>
        <end position="161"/>
    </location>
</feature>
<comment type="cofactor">
    <cofactor evidence="1">
        <name>Mg(2+)</name>
        <dbReference type="ChEBI" id="CHEBI:18420"/>
    </cofactor>
</comment>
<dbReference type="EC" id="2.7.8.26" evidence="5"/>
<keyword evidence="11" id="KW-0460">Magnesium</keyword>
<organism evidence="20">
    <name type="scientific">hydrothermal vent metagenome</name>
    <dbReference type="NCBI Taxonomy" id="652676"/>
    <lineage>
        <taxon>unclassified sequences</taxon>
        <taxon>metagenomes</taxon>
        <taxon>ecological metagenomes</taxon>
    </lineage>
</organism>
<dbReference type="GO" id="GO:0009236">
    <property type="term" value="P:cobalamin biosynthetic process"/>
    <property type="evidence" value="ECO:0007669"/>
    <property type="project" value="UniProtKB-UniPathway"/>
</dbReference>
<dbReference type="InterPro" id="IPR003805">
    <property type="entry name" value="CobS"/>
</dbReference>
<protein>
    <recommendedName>
        <fullName evidence="6">Adenosylcobinamide-GDP ribazoletransferase</fullName>
        <ecNumber evidence="5">2.7.8.26</ecNumber>
    </recommendedName>
    <alternativeName>
        <fullName evidence="16">Cobalamin synthase</fullName>
    </alternativeName>
    <alternativeName>
        <fullName evidence="15">Cobalamin-5'-phosphate synthase</fullName>
    </alternativeName>
</protein>
<evidence type="ECO:0000256" key="12">
    <source>
        <dbReference type="ARBA" id="ARBA00022989"/>
    </source>
</evidence>
<dbReference type="UniPathway" id="UPA00148">
    <property type="reaction ID" value="UER00238"/>
</dbReference>
<comment type="similarity">
    <text evidence="4">Belongs to the CobS family.</text>
</comment>
<feature type="transmembrane region" description="Helical" evidence="19">
    <location>
        <begin position="229"/>
        <end position="251"/>
    </location>
</feature>
<evidence type="ECO:0000256" key="2">
    <source>
        <dbReference type="ARBA" id="ARBA00004651"/>
    </source>
</evidence>
<evidence type="ECO:0000256" key="14">
    <source>
        <dbReference type="ARBA" id="ARBA00025228"/>
    </source>
</evidence>
<dbReference type="Pfam" id="PF02654">
    <property type="entry name" value="CobS"/>
    <property type="match status" value="1"/>
</dbReference>
<sequence length="252" mass="26205">MKWLRRCAAAFRFLTILPLPGSFGATEEDLAGSPLFFPVVGLVLGLIAGACAWVLWRLVPPPVAAVLLTFILFSFSGALHLDGLADSADGLFSARSRERILVIMRDSRIGAMGVIALVMVLALKISALSVLSRDEAVRAALLIPISGRCAIVVMMALLPYVRPEGGLGTLFYSRNVKPAALGGLLLLFVAGFLVMGLPGLLVAGAAMAAVAFFALFCRLKIGGATGDTLGAACELAEAFMVLALAALAGGLF</sequence>
<dbReference type="PANTHER" id="PTHR34148:SF1">
    <property type="entry name" value="ADENOSYLCOBINAMIDE-GDP RIBAZOLETRANSFERASE"/>
    <property type="match status" value="1"/>
</dbReference>
<evidence type="ECO:0000256" key="10">
    <source>
        <dbReference type="ARBA" id="ARBA00022692"/>
    </source>
</evidence>
<dbReference type="EMBL" id="UOEY01000001">
    <property type="protein sequence ID" value="VAW33946.1"/>
    <property type="molecule type" value="Genomic_DNA"/>
</dbReference>
<comment type="subcellular location">
    <subcellularLocation>
        <location evidence="2">Cell membrane</location>
        <topology evidence="2">Multi-pass membrane protein</topology>
    </subcellularLocation>
</comment>
<keyword evidence="9 20" id="KW-0808">Transferase</keyword>
<comment type="function">
    <text evidence="14">Joins adenosylcobinamide-GDP and alpha-ribazole to generate adenosylcobalamin (Ado-cobalamin). Also synthesizes adenosylcobalamin 5'-phosphate from adenosylcobinamide-GDP and alpha-ribazole 5'-phosphate.</text>
</comment>
<dbReference type="GO" id="GO:0005886">
    <property type="term" value="C:plasma membrane"/>
    <property type="evidence" value="ECO:0007669"/>
    <property type="project" value="UniProtKB-SubCell"/>
</dbReference>
<evidence type="ECO:0000256" key="11">
    <source>
        <dbReference type="ARBA" id="ARBA00022842"/>
    </source>
</evidence>
<keyword evidence="10 19" id="KW-0812">Transmembrane</keyword>
<evidence type="ECO:0000256" key="4">
    <source>
        <dbReference type="ARBA" id="ARBA00010561"/>
    </source>
</evidence>
<evidence type="ECO:0000256" key="16">
    <source>
        <dbReference type="ARBA" id="ARBA00032853"/>
    </source>
</evidence>
<feature type="transmembrane region" description="Helical" evidence="19">
    <location>
        <begin position="109"/>
        <end position="127"/>
    </location>
</feature>
<keyword evidence="13 19" id="KW-0472">Membrane</keyword>
<evidence type="ECO:0000256" key="18">
    <source>
        <dbReference type="ARBA" id="ARBA00049504"/>
    </source>
</evidence>
<dbReference type="GO" id="GO:0051073">
    <property type="term" value="F:adenosylcobinamide-GDP ribazoletransferase activity"/>
    <property type="evidence" value="ECO:0007669"/>
    <property type="project" value="UniProtKB-EC"/>
</dbReference>
<name>A0A3B0VP56_9ZZZZ</name>
<evidence type="ECO:0000256" key="3">
    <source>
        <dbReference type="ARBA" id="ARBA00004663"/>
    </source>
</evidence>